<dbReference type="SUPFAM" id="SSF82185">
    <property type="entry name" value="Histone H3 K4-specific methyltransferase SET7/9 N-terminal domain"/>
    <property type="match status" value="3"/>
</dbReference>
<evidence type="ECO:0000313" key="3">
    <source>
        <dbReference type="EMBL" id="RHY33713.1"/>
    </source>
</evidence>
<dbReference type="PANTHER" id="PTHR43215:SF14">
    <property type="entry name" value="RADIAL SPOKE HEAD 1 HOMOLOG"/>
    <property type="match status" value="1"/>
</dbReference>
<dbReference type="Proteomes" id="UP000285712">
    <property type="component" value="Unassembled WGS sequence"/>
</dbReference>
<evidence type="ECO:0000256" key="1">
    <source>
        <dbReference type="ARBA" id="ARBA00022737"/>
    </source>
</evidence>
<dbReference type="GO" id="GO:0005829">
    <property type="term" value="C:cytosol"/>
    <property type="evidence" value="ECO:0007669"/>
    <property type="project" value="TreeGrafter"/>
</dbReference>
<sequence length="406" mass="45334">MATRRRPSSTTPSLGDVRSTKTHEVSTKKTKKQCSRVLTCQKVKLQVYTLKYDDASVYVGEIHTESRQRHGKGVFRTSHGDTMSLGVNSFGTRDFAVTHDRHEGMYHKDKRHGRGTYLWTNGDKYIGEFYNGRVCCSSDNLPDTQHLMDSSLIRCMVTASFSVHPAGMSLKVHPRTWVKGVIAHGLKRFANGDTLQGTAGASTWNGDDGTLTGDGIKTFRNGNVYRGRLERSVQAGFGILESPLRQQTYVGMWVCNQMDGSGRLEFLSSSPLSSPSSSPNVYVGLFVKGQFHGHGRLEYATGAVYEGAFAQNRRHGRGVFRWSPTHDDGDLDFEVYEGMWEADLPHGVGYFTCQHAAFHGQWCRGYPHGAGMYTCRASGDRRRHEFRHGQCIDDPNIVFDRVSVVS</sequence>
<protein>
    <submittedName>
        <fullName evidence="4">Uncharacterized protein</fullName>
    </submittedName>
</protein>
<accession>A0A397D8J7</accession>
<evidence type="ECO:0000313" key="7">
    <source>
        <dbReference type="Proteomes" id="UP000265716"/>
    </source>
</evidence>
<dbReference type="AlphaFoldDB" id="A0A397D8J7"/>
<gene>
    <name evidence="5" type="ORF">DYB30_006554</name>
    <name evidence="3" type="ORF">DYB34_001762</name>
    <name evidence="6" type="ORF">DYB35_008266</name>
    <name evidence="4" type="ORF">DYB38_001767</name>
</gene>
<evidence type="ECO:0000313" key="10">
    <source>
        <dbReference type="Proteomes" id="UP000285712"/>
    </source>
</evidence>
<dbReference type="EMBL" id="QUTC01005585">
    <property type="protein sequence ID" value="RHY57144.1"/>
    <property type="molecule type" value="Genomic_DNA"/>
</dbReference>
<evidence type="ECO:0000313" key="9">
    <source>
        <dbReference type="Proteomes" id="UP000283543"/>
    </source>
</evidence>
<dbReference type="Gene3D" id="2.20.110.10">
    <property type="entry name" value="Histone H3 K4-specific methyltransferase SET7/9 N-terminal domain"/>
    <property type="match status" value="2"/>
</dbReference>
<dbReference type="InterPro" id="IPR003409">
    <property type="entry name" value="MORN"/>
</dbReference>
<evidence type="ECO:0000256" key="2">
    <source>
        <dbReference type="SAM" id="MobiDB-lite"/>
    </source>
</evidence>
<dbReference type="Proteomes" id="UP000266643">
    <property type="component" value="Unassembled WGS sequence"/>
</dbReference>
<dbReference type="EMBL" id="QUTB01012467">
    <property type="protein sequence ID" value="RHY33713.1"/>
    <property type="molecule type" value="Genomic_DNA"/>
</dbReference>
<evidence type="ECO:0000313" key="8">
    <source>
        <dbReference type="Proteomes" id="UP000266643"/>
    </source>
</evidence>
<dbReference type="Pfam" id="PF02493">
    <property type="entry name" value="MORN"/>
    <property type="match status" value="7"/>
</dbReference>
<proteinExistence type="predicted"/>
<dbReference type="Proteomes" id="UP000283543">
    <property type="component" value="Unassembled WGS sequence"/>
</dbReference>
<name>A0A397D8J7_APHAT</name>
<comment type="caution">
    <text evidence="4">The sequence shown here is derived from an EMBL/GenBank/DDBJ whole genome shotgun (WGS) entry which is preliminary data.</text>
</comment>
<keyword evidence="1" id="KW-0677">Repeat</keyword>
<dbReference type="EMBL" id="QUTD01004194">
    <property type="protein sequence ID" value="RHY69235.1"/>
    <property type="molecule type" value="Genomic_DNA"/>
</dbReference>
<organism evidence="4 7">
    <name type="scientific">Aphanomyces astaci</name>
    <name type="common">Crayfish plague agent</name>
    <dbReference type="NCBI Taxonomy" id="112090"/>
    <lineage>
        <taxon>Eukaryota</taxon>
        <taxon>Sar</taxon>
        <taxon>Stramenopiles</taxon>
        <taxon>Oomycota</taxon>
        <taxon>Saprolegniomycetes</taxon>
        <taxon>Saprolegniales</taxon>
        <taxon>Verrucalvaceae</taxon>
        <taxon>Aphanomyces</taxon>
    </lineage>
</organism>
<dbReference type="SMART" id="SM00698">
    <property type="entry name" value="MORN"/>
    <property type="match status" value="7"/>
</dbReference>
<feature type="region of interest" description="Disordered" evidence="2">
    <location>
        <begin position="1"/>
        <end position="30"/>
    </location>
</feature>
<dbReference type="EMBL" id="QUTG01003785">
    <property type="protein sequence ID" value="RHY90307.1"/>
    <property type="molecule type" value="Genomic_DNA"/>
</dbReference>
<feature type="compositionally biased region" description="Basic and acidic residues" evidence="2">
    <location>
        <begin position="18"/>
        <end position="27"/>
    </location>
</feature>
<dbReference type="PANTHER" id="PTHR43215">
    <property type="entry name" value="RADIAL SPOKE HEAD 1 HOMOLOG"/>
    <property type="match status" value="1"/>
</dbReference>
<dbReference type="Proteomes" id="UP000265716">
    <property type="component" value="Unassembled WGS sequence"/>
</dbReference>
<dbReference type="VEuPathDB" id="FungiDB:H257_08310"/>
<evidence type="ECO:0000313" key="4">
    <source>
        <dbReference type="EMBL" id="RHY57144.1"/>
    </source>
</evidence>
<evidence type="ECO:0000313" key="6">
    <source>
        <dbReference type="EMBL" id="RHY90307.1"/>
    </source>
</evidence>
<reference evidence="7 8" key="1">
    <citation type="submission" date="2018-08" db="EMBL/GenBank/DDBJ databases">
        <title>Aphanomyces genome sequencing and annotation.</title>
        <authorList>
            <person name="Minardi D."/>
            <person name="Oidtmann B."/>
            <person name="Van Der Giezen M."/>
            <person name="Studholme D.J."/>
        </authorList>
    </citation>
    <scope>NUCLEOTIDE SEQUENCE [LARGE SCALE GENOMIC DNA]</scope>
    <source>
        <strain evidence="5 8">D2</strain>
        <strain evidence="4 7">SA</strain>
        <strain evidence="3 9">Si</strain>
        <strain evidence="6 10">Sv</strain>
    </source>
</reference>
<evidence type="ECO:0000313" key="5">
    <source>
        <dbReference type="EMBL" id="RHY69235.1"/>
    </source>
</evidence>